<dbReference type="Pfam" id="PF00010">
    <property type="entry name" value="HLH"/>
    <property type="match status" value="1"/>
</dbReference>
<dbReference type="AlphaFoldDB" id="A0A6G1EVA3"/>
<keyword evidence="5" id="KW-0539">Nucleus</keyword>
<accession>A0A6G1EVA3</accession>
<comment type="subcellular location">
    <subcellularLocation>
        <location evidence="1">Nucleus</location>
    </subcellularLocation>
</comment>
<dbReference type="SUPFAM" id="SSF47459">
    <property type="entry name" value="HLH, helix-loop-helix DNA-binding domain"/>
    <property type="match status" value="1"/>
</dbReference>
<feature type="region of interest" description="Disordered" evidence="6">
    <location>
        <begin position="1"/>
        <end position="78"/>
    </location>
</feature>
<proteinExistence type="inferred from homology"/>
<reference evidence="8 9" key="1">
    <citation type="submission" date="2019-11" db="EMBL/GenBank/DDBJ databases">
        <title>Whole genome sequence of Oryza granulata.</title>
        <authorList>
            <person name="Li W."/>
        </authorList>
    </citation>
    <scope>NUCLEOTIDE SEQUENCE [LARGE SCALE GENOMIC DNA]</scope>
    <source>
        <strain evidence="9">cv. Menghai</strain>
        <tissue evidence="8">Leaf</tissue>
    </source>
</reference>
<evidence type="ECO:0000313" key="8">
    <source>
        <dbReference type="EMBL" id="KAF0928566.1"/>
    </source>
</evidence>
<evidence type="ECO:0000256" key="5">
    <source>
        <dbReference type="ARBA" id="ARBA00023242"/>
    </source>
</evidence>
<evidence type="ECO:0000256" key="4">
    <source>
        <dbReference type="ARBA" id="ARBA00023163"/>
    </source>
</evidence>
<evidence type="ECO:0000256" key="2">
    <source>
        <dbReference type="ARBA" id="ARBA00005510"/>
    </source>
</evidence>
<sequence>MDPLREAASAEVEEKRRGGGTGGGEPPMFVFGSVGGSAARSETTTSCGAAASVRPRSCKPQTGAPSKNLMAERRRRKRLNNRLSMLRSVVPRISKMDRTSILGDTIGYVKELMDRIENLQDDAAGAG</sequence>
<comment type="caution">
    <text evidence="8">The sequence shown here is derived from an EMBL/GenBank/DDBJ whole genome shotgun (WGS) entry which is preliminary data.</text>
</comment>
<dbReference type="GO" id="GO:0003700">
    <property type="term" value="F:DNA-binding transcription factor activity"/>
    <property type="evidence" value="ECO:0007669"/>
    <property type="project" value="TreeGrafter"/>
</dbReference>
<dbReference type="Proteomes" id="UP000479710">
    <property type="component" value="Unassembled WGS sequence"/>
</dbReference>
<organism evidence="8 9">
    <name type="scientific">Oryza meyeriana var. granulata</name>
    <dbReference type="NCBI Taxonomy" id="110450"/>
    <lineage>
        <taxon>Eukaryota</taxon>
        <taxon>Viridiplantae</taxon>
        <taxon>Streptophyta</taxon>
        <taxon>Embryophyta</taxon>
        <taxon>Tracheophyta</taxon>
        <taxon>Spermatophyta</taxon>
        <taxon>Magnoliopsida</taxon>
        <taxon>Liliopsida</taxon>
        <taxon>Poales</taxon>
        <taxon>Poaceae</taxon>
        <taxon>BOP clade</taxon>
        <taxon>Oryzoideae</taxon>
        <taxon>Oryzeae</taxon>
        <taxon>Oryzinae</taxon>
        <taxon>Oryza</taxon>
        <taxon>Oryza meyeriana</taxon>
    </lineage>
</organism>
<protein>
    <recommendedName>
        <fullName evidence="7">BHLH domain-containing protein</fullName>
    </recommendedName>
</protein>
<dbReference type="OrthoDB" id="755584at2759"/>
<name>A0A6G1EVA3_9ORYZ</name>
<gene>
    <name evidence="8" type="ORF">E2562_006012</name>
</gene>
<dbReference type="GO" id="GO:0005634">
    <property type="term" value="C:nucleus"/>
    <property type="evidence" value="ECO:0007669"/>
    <property type="project" value="UniProtKB-SubCell"/>
</dbReference>
<dbReference type="InterPro" id="IPR036638">
    <property type="entry name" value="HLH_DNA-bd_sf"/>
</dbReference>
<dbReference type="EMBL" id="SPHZ02000002">
    <property type="protein sequence ID" value="KAF0928566.1"/>
    <property type="molecule type" value="Genomic_DNA"/>
</dbReference>
<dbReference type="InterPro" id="IPR051358">
    <property type="entry name" value="TF_AMS/ICE1/BHLH6-like"/>
</dbReference>
<keyword evidence="9" id="KW-1185">Reference proteome</keyword>
<evidence type="ECO:0000256" key="1">
    <source>
        <dbReference type="ARBA" id="ARBA00004123"/>
    </source>
</evidence>
<dbReference type="PANTHER" id="PTHR31945">
    <property type="entry name" value="TRANSCRIPTION FACTOR SCREAM2-RELATED"/>
    <property type="match status" value="1"/>
</dbReference>
<dbReference type="GO" id="GO:0043565">
    <property type="term" value="F:sequence-specific DNA binding"/>
    <property type="evidence" value="ECO:0007669"/>
    <property type="project" value="TreeGrafter"/>
</dbReference>
<dbReference type="SMART" id="SM00353">
    <property type="entry name" value="HLH"/>
    <property type="match status" value="1"/>
</dbReference>
<dbReference type="PROSITE" id="PS50888">
    <property type="entry name" value="BHLH"/>
    <property type="match status" value="1"/>
</dbReference>
<keyword evidence="3" id="KW-0805">Transcription regulation</keyword>
<evidence type="ECO:0000256" key="3">
    <source>
        <dbReference type="ARBA" id="ARBA00023015"/>
    </source>
</evidence>
<evidence type="ECO:0000259" key="7">
    <source>
        <dbReference type="PROSITE" id="PS50888"/>
    </source>
</evidence>
<comment type="similarity">
    <text evidence="2">Belongs to the bHLH protein family.</text>
</comment>
<evidence type="ECO:0000256" key="6">
    <source>
        <dbReference type="SAM" id="MobiDB-lite"/>
    </source>
</evidence>
<evidence type="ECO:0000313" key="9">
    <source>
        <dbReference type="Proteomes" id="UP000479710"/>
    </source>
</evidence>
<dbReference type="InterPro" id="IPR011598">
    <property type="entry name" value="bHLH_dom"/>
</dbReference>
<dbReference type="Gene3D" id="4.10.280.10">
    <property type="entry name" value="Helix-loop-helix DNA-binding domain"/>
    <property type="match status" value="1"/>
</dbReference>
<feature type="domain" description="BHLH" evidence="7">
    <location>
        <begin position="63"/>
        <end position="112"/>
    </location>
</feature>
<keyword evidence="4" id="KW-0804">Transcription</keyword>
<dbReference type="PANTHER" id="PTHR31945:SF61">
    <property type="entry name" value="TRANSCRIPTION FACTOR BHLH3"/>
    <property type="match status" value="1"/>
</dbReference>
<dbReference type="GO" id="GO:0046983">
    <property type="term" value="F:protein dimerization activity"/>
    <property type="evidence" value="ECO:0007669"/>
    <property type="project" value="InterPro"/>
</dbReference>